<dbReference type="RefSeq" id="WP_211463249.1">
    <property type="nucleotide sequence ID" value="NZ_JAGSXH010000001.1"/>
</dbReference>
<evidence type="ECO:0000313" key="1">
    <source>
        <dbReference type="EMBL" id="MBS2961507.1"/>
    </source>
</evidence>
<name>A0A8J8B967_9ACTN</name>
<keyword evidence="2" id="KW-1185">Reference proteome</keyword>
<dbReference type="InterPro" id="IPR029058">
    <property type="entry name" value="AB_hydrolase_fold"/>
</dbReference>
<organism evidence="1 2">
    <name type="scientific">Actinocrinis puniceicyclus</name>
    <dbReference type="NCBI Taxonomy" id="977794"/>
    <lineage>
        <taxon>Bacteria</taxon>
        <taxon>Bacillati</taxon>
        <taxon>Actinomycetota</taxon>
        <taxon>Actinomycetes</taxon>
        <taxon>Catenulisporales</taxon>
        <taxon>Actinospicaceae</taxon>
        <taxon>Actinocrinis</taxon>
    </lineage>
</organism>
<dbReference type="Proteomes" id="UP000677913">
    <property type="component" value="Unassembled WGS sequence"/>
</dbReference>
<dbReference type="EMBL" id="JAGSXH010000001">
    <property type="protein sequence ID" value="MBS2961507.1"/>
    <property type="molecule type" value="Genomic_DNA"/>
</dbReference>
<evidence type="ECO:0008006" key="3">
    <source>
        <dbReference type="Google" id="ProtNLM"/>
    </source>
</evidence>
<dbReference type="SUPFAM" id="SSF53474">
    <property type="entry name" value="alpha/beta-Hydrolases"/>
    <property type="match status" value="1"/>
</dbReference>
<reference evidence="1" key="1">
    <citation type="submission" date="2021-04" db="EMBL/GenBank/DDBJ databases">
        <title>Genome based classification of Actinospica acidithermotolerans sp. nov., an actinobacterium isolated from an Indonesian hot spring.</title>
        <authorList>
            <person name="Kusuma A.B."/>
            <person name="Putra K.E."/>
            <person name="Nafisah S."/>
            <person name="Loh J."/>
            <person name="Nouioui I."/>
            <person name="Goodfellow M."/>
        </authorList>
    </citation>
    <scope>NUCLEOTIDE SEQUENCE</scope>
    <source>
        <strain evidence="1">DSM 45618</strain>
    </source>
</reference>
<accession>A0A8J8B967</accession>
<gene>
    <name evidence="1" type="ORF">KGA66_00515</name>
</gene>
<protein>
    <recommendedName>
        <fullName evidence="3">Serine peptidase</fullName>
    </recommendedName>
</protein>
<proteinExistence type="predicted"/>
<evidence type="ECO:0000313" key="2">
    <source>
        <dbReference type="Proteomes" id="UP000677913"/>
    </source>
</evidence>
<sequence length="271" mass="28892">MTRIVGVHGVGNHLPDLDPAGAGAQLASAWKQALAKRQGTTVEVHVAYYAHLLNTEAAQGLSDDGDPTAPSLDAALAWARALGAPPEIAQGRLTRPVRQIAEWMATRYGLDSKLVRWFVATFLAEVEAYLGEREGAARHEARLIVAQAVERQCPDIVIAHSLGSVVAYEALCTLPAGTVGLFVTIGSPLAMPDVVYDRVETAGAQPAPRPAAVERWINVADVGDLVAVPSRLAGRFDVDADLSETIGVFDFHRARKYLESRTVAAMIAAAR</sequence>
<dbReference type="AlphaFoldDB" id="A0A8J8B967"/>
<comment type="caution">
    <text evidence="1">The sequence shown here is derived from an EMBL/GenBank/DDBJ whole genome shotgun (WGS) entry which is preliminary data.</text>
</comment>